<accession>A0A183EBT3</accession>
<sequence>MPEPTASRGGQIGKAHFRQLNNVHWIVGAIVRAFFRAVVLERAAATLRYDLQNAGLLCCCITKTPTDRDDSL</sequence>
<evidence type="ECO:0000313" key="1">
    <source>
        <dbReference type="EMBL" id="VDN31706.1"/>
    </source>
</evidence>
<evidence type="ECO:0000313" key="3">
    <source>
        <dbReference type="WBParaSite" id="GPUH_0001844901-mRNA-1"/>
    </source>
</evidence>
<dbReference type="AlphaFoldDB" id="A0A183EBT3"/>
<evidence type="ECO:0000313" key="2">
    <source>
        <dbReference type="Proteomes" id="UP000271098"/>
    </source>
</evidence>
<dbReference type="WBParaSite" id="GPUH_0001844901-mRNA-1">
    <property type="protein sequence ID" value="GPUH_0001844901-mRNA-1"/>
    <property type="gene ID" value="GPUH_0001844901"/>
</dbReference>
<keyword evidence="2" id="KW-1185">Reference proteome</keyword>
<dbReference type="Proteomes" id="UP000271098">
    <property type="component" value="Unassembled WGS sequence"/>
</dbReference>
<reference evidence="1 2" key="2">
    <citation type="submission" date="2018-11" db="EMBL/GenBank/DDBJ databases">
        <authorList>
            <consortium name="Pathogen Informatics"/>
        </authorList>
    </citation>
    <scope>NUCLEOTIDE SEQUENCE [LARGE SCALE GENOMIC DNA]</scope>
</reference>
<dbReference type="EMBL" id="UYRT01086746">
    <property type="protein sequence ID" value="VDN31706.1"/>
    <property type="molecule type" value="Genomic_DNA"/>
</dbReference>
<name>A0A183EBT3_9BILA</name>
<gene>
    <name evidence="1" type="ORF">GPUH_LOCUS18425</name>
</gene>
<reference evidence="3" key="1">
    <citation type="submission" date="2016-06" db="UniProtKB">
        <authorList>
            <consortium name="WormBaseParasite"/>
        </authorList>
    </citation>
    <scope>IDENTIFICATION</scope>
</reference>
<protein>
    <submittedName>
        <fullName evidence="3">Transposase</fullName>
    </submittedName>
</protein>
<organism evidence="3">
    <name type="scientific">Gongylonema pulchrum</name>
    <dbReference type="NCBI Taxonomy" id="637853"/>
    <lineage>
        <taxon>Eukaryota</taxon>
        <taxon>Metazoa</taxon>
        <taxon>Ecdysozoa</taxon>
        <taxon>Nematoda</taxon>
        <taxon>Chromadorea</taxon>
        <taxon>Rhabditida</taxon>
        <taxon>Spirurina</taxon>
        <taxon>Spiruromorpha</taxon>
        <taxon>Spiruroidea</taxon>
        <taxon>Gongylonematidae</taxon>
        <taxon>Gongylonema</taxon>
    </lineage>
</organism>
<proteinExistence type="predicted"/>